<dbReference type="InParanoid" id="Q22A44"/>
<proteinExistence type="predicted"/>
<reference evidence="3" key="1">
    <citation type="journal article" date="2006" name="PLoS Biol.">
        <title>Macronuclear genome sequence of the ciliate Tetrahymena thermophila, a model eukaryote.</title>
        <authorList>
            <person name="Eisen J.A."/>
            <person name="Coyne R.S."/>
            <person name="Wu M."/>
            <person name="Wu D."/>
            <person name="Thiagarajan M."/>
            <person name="Wortman J.R."/>
            <person name="Badger J.H."/>
            <person name="Ren Q."/>
            <person name="Amedeo P."/>
            <person name="Jones K.M."/>
            <person name="Tallon L.J."/>
            <person name="Delcher A.L."/>
            <person name="Salzberg S.L."/>
            <person name="Silva J.C."/>
            <person name="Haas B.J."/>
            <person name="Majoros W.H."/>
            <person name="Farzad M."/>
            <person name="Carlton J.M."/>
            <person name="Smith R.K. Jr."/>
            <person name="Garg J."/>
            <person name="Pearlman R.E."/>
            <person name="Karrer K.M."/>
            <person name="Sun L."/>
            <person name="Manning G."/>
            <person name="Elde N.C."/>
            <person name="Turkewitz A.P."/>
            <person name="Asai D.J."/>
            <person name="Wilkes D.E."/>
            <person name="Wang Y."/>
            <person name="Cai H."/>
            <person name="Collins K."/>
            <person name="Stewart B.A."/>
            <person name="Lee S.R."/>
            <person name="Wilamowska K."/>
            <person name="Weinberg Z."/>
            <person name="Ruzzo W.L."/>
            <person name="Wloga D."/>
            <person name="Gaertig J."/>
            <person name="Frankel J."/>
            <person name="Tsao C.-C."/>
            <person name="Gorovsky M.A."/>
            <person name="Keeling P.J."/>
            <person name="Waller R.F."/>
            <person name="Patron N.J."/>
            <person name="Cherry J.M."/>
            <person name="Stover N.A."/>
            <person name="Krieger C.J."/>
            <person name="del Toro C."/>
            <person name="Ryder H.F."/>
            <person name="Williamson S.C."/>
            <person name="Barbeau R.A."/>
            <person name="Hamilton E.P."/>
            <person name="Orias E."/>
        </authorList>
    </citation>
    <scope>NUCLEOTIDE SEQUENCE [LARGE SCALE GENOMIC DNA]</scope>
    <source>
        <strain evidence="3">SB210</strain>
    </source>
</reference>
<accession>Q22A44</accession>
<dbReference type="Proteomes" id="UP000009168">
    <property type="component" value="Unassembled WGS sequence"/>
</dbReference>
<feature type="coiled-coil region" evidence="1">
    <location>
        <begin position="167"/>
        <end position="194"/>
    </location>
</feature>
<dbReference type="RefSeq" id="XP_001029830.3">
    <property type="nucleotide sequence ID" value="XM_001029830.3"/>
</dbReference>
<dbReference type="HOGENOM" id="CLU_611795_0_0_1"/>
<dbReference type="AlphaFoldDB" id="Q22A44"/>
<dbReference type="GeneID" id="7831073"/>
<protein>
    <submittedName>
        <fullName evidence="2">Uncharacterized protein</fullName>
    </submittedName>
</protein>
<keyword evidence="1" id="KW-0175">Coiled coil</keyword>
<gene>
    <name evidence="2" type="ORF">TTHERM_01285910</name>
</gene>
<name>Q22A44_TETTS</name>
<organism evidence="2 3">
    <name type="scientific">Tetrahymena thermophila (strain SB210)</name>
    <dbReference type="NCBI Taxonomy" id="312017"/>
    <lineage>
        <taxon>Eukaryota</taxon>
        <taxon>Sar</taxon>
        <taxon>Alveolata</taxon>
        <taxon>Ciliophora</taxon>
        <taxon>Intramacronucleata</taxon>
        <taxon>Oligohymenophorea</taxon>
        <taxon>Hymenostomatida</taxon>
        <taxon>Tetrahymenina</taxon>
        <taxon>Tetrahymenidae</taxon>
        <taxon>Tetrahymena</taxon>
    </lineage>
</organism>
<evidence type="ECO:0000313" key="2">
    <source>
        <dbReference type="EMBL" id="EAR82167.3"/>
    </source>
</evidence>
<dbReference type="KEGG" id="tet:TTHERM_01285910"/>
<evidence type="ECO:0000313" key="3">
    <source>
        <dbReference type="Proteomes" id="UP000009168"/>
    </source>
</evidence>
<sequence>MLEIIKEIQRYCLKISLLASQDIFRSKYNQLISKDNLRIQYNYQFIIICYKKFKKLKKFVNNLKNKMSQICSIHQSEFISLCVDKSCSNRSLICQVCARESHMTHVIIPFQEFCDFLYNDIKASQTQSEFGRDIKNQEQEIAYLLTQLEKIIKSMQTLKSSLQITLLEQNDLQKRFLERKLEQFQHQIKIVLTKQEGYQEIIRNIISEPDSYTLNDNNYLMQIQFTEIEGLKEKFNDFSEQFKKYRSNVCEYFQQIEDALNKVSAFKGPQIEELDESFLNYQSHISQQKSLYQNKRIYEQANVLETDRINWKNRSVISASNTNNPPRDDFQSSGLNLRNSSQKLTREEYQNQMLSPQQNVCKFRFQPNNKKEFQSAMQEIIGNQGIKSLWIDFPIDSGINEIRYLIQVLKLKQNIKKIFLNFPKSITINSLAFQGLFDCLKNLSSVEILSLKMKKCQIEAQFSWDTLLDSIYYLSKKNLQRVLLLVSDQTGKEIKQRISYRPHSNILYELIDFN</sequence>
<evidence type="ECO:0000256" key="1">
    <source>
        <dbReference type="SAM" id="Coils"/>
    </source>
</evidence>
<dbReference type="EMBL" id="GG662582">
    <property type="protein sequence ID" value="EAR82167.3"/>
    <property type="molecule type" value="Genomic_DNA"/>
</dbReference>
<keyword evidence="3" id="KW-1185">Reference proteome</keyword>